<keyword evidence="6" id="KW-0472">Membrane</keyword>
<keyword evidence="9" id="KW-1185">Reference proteome</keyword>
<dbReference type="Gene3D" id="3.10.20.90">
    <property type="entry name" value="Phosphatidylinositol 3-kinase Catalytic Subunit, Chain A, domain 1"/>
    <property type="match status" value="1"/>
</dbReference>
<organism evidence="8 9">
    <name type="scientific">Thermobifida halotolerans</name>
    <dbReference type="NCBI Taxonomy" id="483545"/>
    <lineage>
        <taxon>Bacteria</taxon>
        <taxon>Bacillati</taxon>
        <taxon>Actinomycetota</taxon>
        <taxon>Actinomycetes</taxon>
        <taxon>Streptosporangiales</taxon>
        <taxon>Nocardiopsidaceae</taxon>
        <taxon>Thermobifida</taxon>
    </lineage>
</organism>
<dbReference type="NCBIfam" id="TIGR03920">
    <property type="entry name" value="T7SS_EccD"/>
    <property type="match status" value="1"/>
</dbReference>
<dbReference type="Proteomes" id="UP000265719">
    <property type="component" value="Chromosome"/>
</dbReference>
<dbReference type="InterPro" id="IPR006707">
    <property type="entry name" value="T7SS_EccD"/>
</dbReference>
<dbReference type="Pfam" id="PF08817">
    <property type="entry name" value="YukD"/>
    <property type="match status" value="1"/>
</dbReference>
<dbReference type="PIRSF" id="PIRSF017804">
    <property type="entry name" value="Secretion_EccD1"/>
    <property type="match status" value="1"/>
</dbReference>
<protein>
    <submittedName>
        <fullName evidence="8">Type VII secretion integral membrane protein EccD</fullName>
    </submittedName>
</protein>
<dbReference type="OrthoDB" id="4775372at2"/>
<dbReference type="Pfam" id="PF19053">
    <property type="entry name" value="EccD"/>
    <property type="match status" value="1"/>
</dbReference>
<dbReference type="InterPro" id="IPR044049">
    <property type="entry name" value="EccD_transm"/>
</dbReference>
<dbReference type="InterPro" id="IPR024962">
    <property type="entry name" value="YukD-like"/>
</dbReference>
<sequence>MSDSTATDLCRLLIRAPERSFEIAAPCDVPLSELIPTFVLYAEGDEGGDLDESGLEHDGWVLQPLGGEALDEEETISSLGLVHGETLYLRPRRDQLPPIHFDDLIDGVATGMAERPDRWRPTHTRLLLQALGLGGLLVGLAALVLSGTGGLVALVGAASAVLMLLAAWSSSRAMGDLPAATGFAGAAALYMAVAGAAVPVGEPGDALLAARLLAGSTAGAGAAVLGLAAVAGAVPFFTGLLVVQIFGVVGGLTLLLLPGATVPACAGLVGLLALLTGTFTPQLAFRFSGLRLPTLPSTPEQLQEDIDPYPARGVLDQAALADRYQTALFVSTGAVLAICLLVLASTEGWVPVTLCVVLSLVMLLQSRGLTSAWQRVAMVAPPCVGLAWLFLGSVWEAAPLWRLLGLLGLYALTACLAIVSWTLPGRRPLPHWGRAAEITQSVITVAVASLVLAQFGVFSALRAIGG</sequence>
<evidence type="ECO:0000256" key="1">
    <source>
        <dbReference type="ARBA" id="ARBA00004651"/>
    </source>
</evidence>
<comment type="similarity">
    <text evidence="2">Belongs to the EccD/Snm4 family.</text>
</comment>
<feature type="domain" description="EccD-like transmembrane" evidence="7">
    <location>
        <begin position="124"/>
        <end position="463"/>
    </location>
</feature>
<evidence type="ECO:0000313" key="8">
    <source>
        <dbReference type="EMBL" id="UOE19453.1"/>
    </source>
</evidence>
<dbReference type="RefSeq" id="WP_068694114.1">
    <property type="nucleotide sequence ID" value="NZ_CP063196.1"/>
</dbReference>
<evidence type="ECO:0000256" key="4">
    <source>
        <dbReference type="ARBA" id="ARBA00022692"/>
    </source>
</evidence>
<proteinExistence type="inferred from homology"/>
<evidence type="ECO:0000259" key="7">
    <source>
        <dbReference type="Pfam" id="PF19053"/>
    </source>
</evidence>
<evidence type="ECO:0000256" key="3">
    <source>
        <dbReference type="ARBA" id="ARBA00022475"/>
    </source>
</evidence>
<name>A0A399G3Z9_9ACTN</name>
<gene>
    <name evidence="8" type="primary">eccD</name>
    <name evidence="8" type="ORF">NI17_022480</name>
</gene>
<keyword evidence="5" id="KW-1133">Transmembrane helix</keyword>
<comment type="subcellular location">
    <subcellularLocation>
        <location evidence="1">Cell membrane</location>
        <topology evidence="1">Multi-pass membrane protein</topology>
    </subcellularLocation>
</comment>
<keyword evidence="3" id="KW-1003">Cell membrane</keyword>
<keyword evidence="4" id="KW-0812">Transmembrane</keyword>
<dbReference type="EMBL" id="CP063196">
    <property type="protein sequence ID" value="UOE19453.1"/>
    <property type="molecule type" value="Genomic_DNA"/>
</dbReference>
<reference evidence="8" key="1">
    <citation type="submission" date="2020-10" db="EMBL/GenBank/DDBJ databases">
        <title>De novo genome project of the cellulose decomposer Thermobifida halotolerans type strain.</title>
        <authorList>
            <person name="Nagy I."/>
            <person name="Horvath B."/>
            <person name="Kukolya J."/>
            <person name="Nagy I."/>
            <person name="Orsini M."/>
        </authorList>
    </citation>
    <scope>NUCLEOTIDE SEQUENCE</scope>
    <source>
        <strain evidence="8">DSM 44931</strain>
    </source>
</reference>
<evidence type="ECO:0000256" key="2">
    <source>
        <dbReference type="ARBA" id="ARBA00006162"/>
    </source>
</evidence>
<dbReference type="KEGG" id="thao:NI17_022480"/>
<evidence type="ECO:0000313" key="9">
    <source>
        <dbReference type="Proteomes" id="UP000265719"/>
    </source>
</evidence>
<dbReference type="AlphaFoldDB" id="A0A399G3Z9"/>
<evidence type="ECO:0000256" key="6">
    <source>
        <dbReference type="ARBA" id="ARBA00023136"/>
    </source>
</evidence>
<dbReference type="GO" id="GO:0005886">
    <property type="term" value="C:plasma membrane"/>
    <property type="evidence" value="ECO:0007669"/>
    <property type="project" value="UniProtKB-SubCell"/>
</dbReference>
<accession>A0A399G3Z9</accession>
<evidence type="ECO:0000256" key="5">
    <source>
        <dbReference type="ARBA" id="ARBA00022989"/>
    </source>
</evidence>